<sequence>MTSSVTSSSRKIQQVACIPEARGSDVVLEAYPVASYSAISRCYLEIAKRCRLHKLIRQRFAHALKIQQEDFALYFQQTKLQCIQSQRKASSRKNQQEDVAMDIISRREDSAGSNSTSSRELIYISCCYSSSRKKSRRKESIEEGAKCSSRCIKSVAKQLTICEKWKSTAELNSNGESDKKQSTLKMERING</sequence>
<gene>
    <name evidence="2" type="ORF">F511_21255</name>
</gene>
<dbReference type="Proteomes" id="UP000250235">
    <property type="component" value="Unassembled WGS sequence"/>
</dbReference>
<dbReference type="AlphaFoldDB" id="A0A2Z7D883"/>
<reference evidence="2 3" key="1">
    <citation type="journal article" date="2015" name="Proc. Natl. Acad. Sci. U.S.A.">
        <title>The resurrection genome of Boea hygrometrica: A blueprint for survival of dehydration.</title>
        <authorList>
            <person name="Xiao L."/>
            <person name="Yang G."/>
            <person name="Zhang L."/>
            <person name="Yang X."/>
            <person name="Zhao S."/>
            <person name="Ji Z."/>
            <person name="Zhou Q."/>
            <person name="Hu M."/>
            <person name="Wang Y."/>
            <person name="Chen M."/>
            <person name="Xu Y."/>
            <person name="Jin H."/>
            <person name="Xiao X."/>
            <person name="Hu G."/>
            <person name="Bao F."/>
            <person name="Hu Y."/>
            <person name="Wan P."/>
            <person name="Li L."/>
            <person name="Deng X."/>
            <person name="Kuang T."/>
            <person name="Xiang C."/>
            <person name="Zhu J.K."/>
            <person name="Oliver M.J."/>
            <person name="He Y."/>
        </authorList>
    </citation>
    <scope>NUCLEOTIDE SEQUENCE [LARGE SCALE GENOMIC DNA]</scope>
    <source>
        <strain evidence="3">cv. XS01</strain>
    </source>
</reference>
<protein>
    <submittedName>
        <fullName evidence="2">Uncharacterized protein</fullName>
    </submittedName>
</protein>
<accession>A0A2Z7D883</accession>
<evidence type="ECO:0000313" key="3">
    <source>
        <dbReference type="Proteomes" id="UP000250235"/>
    </source>
</evidence>
<evidence type="ECO:0000313" key="2">
    <source>
        <dbReference type="EMBL" id="KZV55759.1"/>
    </source>
</evidence>
<feature type="compositionally biased region" description="Basic and acidic residues" evidence="1">
    <location>
        <begin position="176"/>
        <end position="191"/>
    </location>
</feature>
<feature type="region of interest" description="Disordered" evidence="1">
    <location>
        <begin position="171"/>
        <end position="191"/>
    </location>
</feature>
<organism evidence="2 3">
    <name type="scientific">Dorcoceras hygrometricum</name>
    <dbReference type="NCBI Taxonomy" id="472368"/>
    <lineage>
        <taxon>Eukaryota</taxon>
        <taxon>Viridiplantae</taxon>
        <taxon>Streptophyta</taxon>
        <taxon>Embryophyta</taxon>
        <taxon>Tracheophyta</taxon>
        <taxon>Spermatophyta</taxon>
        <taxon>Magnoliopsida</taxon>
        <taxon>eudicotyledons</taxon>
        <taxon>Gunneridae</taxon>
        <taxon>Pentapetalae</taxon>
        <taxon>asterids</taxon>
        <taxon>lamiids</taxon>
        <taxon>Lamiales</taxon>
        <taxon>Gesneriaceae</taxon>
        <taxon>Didymocarpoideae</taxon>
        <taxon>Trichosporeae</taxon>
        <taxon>Loxocarpinae</taxon>
        <taxon>Dorcoceras</taxon>
    </lineage>
</organism>
<proteinExistence type="predicted"/>
<feature type="region of interest" description="Disordered" evidence="1">
    <location>
        <begin position="93"/>
        <end position="114"/>
    </location>
</feature>
<dbReference type="EMBL" id="KQ988455">
    <property type="protein sequence ID" value="KZV55759.1"/>
    <property type="molecule type" value="Genomic_DNA"/>
</dbReference>
<evidence type="ECO:0000256" key="1">
    <source>
        <dbReference type="SAM" id="MobiDB-lite"/>
    </source>
</evidence>
<name>A0A2Z7D883_9LAMI</name>
<keyword evidence="3" id="KW-1185">Reference proteome</keyword>